<dbReference type="Pfam" id="PF04002">
    <property type="entry name" value="RadC"/>
    <property type="match status" value="1"/>
</dbReference>
<dbReference type="Proteomes" id="UP000198836">
    <property type="component" value="Unassembled WGS sequence"/>
</dbReference>
<proteinExistence type="predicted"/>
<reference evidence="3" key="1">
    <citation type="submission" date="2016-10" db="EMBL/GenBank/DDBJ databases">
        <authorList>
            <person name="Varghese N."/>
            <person name="Submissions S."/>
        </authorList>
    </citation>
    <scope>NUCLEOTIDE SEQUENCE [LARGE SCALE GENOMIC DNA]</scope>
    <source>
        <strain evidence="3">DSM 18130</strain>
    </source>
</reference>
<organism evidence="2 3">
    <name type="scientific">Pedobacter suwonensis</name>
    <dbReference type="NCBI Taxonomy" id="332999"/>
    <lineage>
        <taxon>Bacteria</taxon>
        <taxon>Pseudomonadati</taxon>
        <taxon>Bacteroidota</taxon>
        <taxon>Sphingobacteriia</taxon>
        <taxon>Sphingobacteriales</taxon>
        <taxon>Sphingobacteriaceae</taxon>
        <taxon>Pedobacter</taxon>
    </lineage>
</organism>
<protein>
    <submittedName>
        <fullName evidence="2">RadC-like JAB domain-containing protein</fullName>
    </submittedName>
</protein>
<gene>
    <name evidence="2" type="ORF">SAMN04488511_102334</name>
</gene>
<dbReference type="STRING" id="332999.SAMN04488511_102334"/>
<accession>A0A1I0SPQ7</accession>
<evidence type="ECO:0000313" key="3">
    <source>
        <dbReference type="Proteomes" id="UP000198836"/>
    </source>
</evidence>
<feature type="domain" description="RadC-like JAB" evidence="1">
    <location>
        <begin position="1"/>
        <end position="32"/>
    </location>
</feature>
<dbReference type="AlphaFoldDB" id="A0A1I0SPQ7"/>
<name>A0A1I0SPQ7_9SPHI</name>
<dbReference type="Gene3D" id="3.40.140.10">
    <property type="entry name" value="Cytidine Deaminase, domain 2"/>
    <property type="match status" value="1"/>
</dbReference>
<dbReference type="InterPro" id="IPR025657">
    <property type="entry name" value="RadC_JAB"/>
</dbReference>
<keyword evidence="3" id="KW-1185">Reference proteome</keyword>
<dbReference type="EMBL" id="FOJM01000002">
    <property type="protein sequence ID" value="SFA41498.1"/>
    <property type="molecule type" value="Genomic_DNA"/>
</dbReference>
<evidence type="ECO:0000313" key="2">
    <source>
        <dbReference type="EMBL" id="SFA41498.1"/>
    </source>
</evidence>
<evidence type="ECO:0000259" key="1">
    <source>
        <dbReference type="Pfam" id="PF04002"/>
    </source>
</evidence>
<sequence>MTDRLINACEMLEISMFDHLIVANEGYYSFTDDFVYLKRNCPNHTGLNYKTRFKYYLSSQRHLSMEDSARYI</sequence>